<feature type="transmembrane region" description="Helical" evidence="1">
    <location>
        <begin position="77"/>
        <end position="101"/>
    </location>
</feature>
<dbReference type="Pfam" id="PF06580">
    <property type="entry name" value="His_kinase"/>
    <property type="match status" value="1"/>
</dbReference>
<dbReference type="RefSeq" id="WP_008991974.1">
    <property type="nucleotide sequence ID" value="NZ_AMSG01000015.1"/>
</dbReference>
<organism evidence="4 5">
    <name type="scientific">Galbibacter marinus</name>
    <dbReference type="NCBI Taxonomy" id="555500"/>
    <lineage>
        <taxon>Bacteria</taxon>
        <taxon>Pseudomonadati</taxon>
        <taxon>Bacteroidota</taxon>
        <taxon>Flavobacteriia</taxon>
        <taxon>Flavobacteriales</taxon>
        <taxon>Flavobacteriaceae</taxon>
        <taxon>Galbibacter</taxon>
    </lineage>
</organism>
<evidence type="ECO:0000313" key="4">
    <source>
        <dbReference type="EMBL" id="EKF54764.1"/>
    </source>
</evidence>
<feature type="transmembrane region" description="Helical" evidence="1">
    <location>
        <begin position="398"/>
        <end position="420"/>
    </location>
</feature>
<keyword evidence="1" id="KW-0472">Membrane</keyword>
<protein>
    <recommendedName>
        <fullName evidence="6">Histidine kinase</fullName>
    </recommendedName>
</protein>
<dbReference type="Proteomes" id="UP000007364">
    <property type="component" value="Unassembled WGS sequence"/>
</dbReference>
<feature type="transmembrane region" description="Helical" evidence="1">
    <location>
        <begin position="12"/>
        <end position="29"/>
    </location>
</feature>
<feature type="transmembrane region" description="Helical" evidence="1">
    <location>
        <begin position="121"/>
        <end position="142"/>
    </location>
</feature>
<dbReference type="OrthoDB" id="9809908at2"/>
<evidence type="ECO:0000259" key="2">
    <source>
        <dbReference type="Pfam" id="PF06580"/>
    </source>
</evidence>
<dbReference type="PATRIC" id="fig|555500.3.peg.2202"/>
<keyword evidence="1" id="KW-1133">Transmembrane helix</keyword>
<reference evidence="4 5" key="1">
    <citation type="journal article" date="2012" name="J. Bacteriol.">
        <title>Genome Sequence of Galbibacter marinum Type Strain ck-I2-15.</title>
        <authorList>
            <person name="Lai Q."/>
            <person name="Li C."/>
            <person name="Shao Z."/>
        </authorList>
    </citation>
    <scope>NUCLEOTIDE SEQUENCE [LARGE SCALE GENOMIC DNA]</scope>
    <source>
        <strain evidence="5">ck-I2-15</strain>
    </source>
</reference>
<dbReference type="InterPro" id="IPR010559">
    <property type="entry name" value="Sig_transdc_His_kin_internal"/>
</dbReference>
<dbReference type="eggNOG" id="COG2972">
    <property type="taxonomic scope" value="Bacteria"/>
</dbReference>
<name>K2PT70_9FLAO</name>
<keyword evidence="1" id="KW-0812">Transmembrane</keyword>
<evidence type="ECO:0008006" key="6">
    <source>
        <dbReference type="Google" id="ProtNLM"/>
    </source>
</evidence>
<dbReference type="STRING" id="555500.I215_10670"/>
<dbReference type="GO" id="GO:0000155">
    <property type="term" value="F:phosphorelay sensor kinase activity"/>
    <property type="evidence" value="ECO:0007669"/>
    <property type="project" value="InterPro"/>
</dbReference>
<sequence>MILNVIKDIVRGFLVGIVVFVIITIIYYGNEGQVSFNEILWSRLILSLIYTIVLFIANASFFRWIRRQNKFKINPNTLFFITSLGAVLLSYACLVVLNFGVQYFVNGATIREFLIQDRMEYYVIPLAVSFLVGVAFSGFHLYRSKQESKFKQQKFIAGEATAQFDALKSQLDPHFLFNSLNVLNSLIEENPEAAQKFTTLLSKVYRYVLEQKSKELVSVEEELNFAKTYMTLVRMRFENSIVFEIAQDINFQAKVVPCSLQLLLENAIKHNQITQESPLVVKIFQKGQYLVVTNNNQPKAVIKHSIGVGLVNIKQRYALLTARDVEVEKSVSNFSVKLPLLTKRVKMEQIQEIYIDKKRYAIAKKKIEDLKGFYGNLTSYIFVIPFLVWVYYTTYTGFPWIVFPVVGWGIGLIMHGLEVFNYHPFISKDTDREKAKKLKGFYANLTAYLLVIPFLAWINHITSPDFTWVIFPIIGWGIGLAVHGMEVYNYHPFLGKDWEDKKMKEFMDKENQNK</sequence>
<gene>
    <name evidence="4" type="ORF">I215_10670</name>
</gene>
<feature type="transmembrane region" description="Helical" evidence="1">
    <location>
        <begin position="373"/>
        <end position="392"/>
    </location>
</feature>
<accession>K2PT70</accession>
<dbReference type="PANTHER" id="PTHR34220">
    <property type="entry name" value="SENSOR HISTIDINE KINASE YPDA"/>
    <property type="match status" value="1"/>
</dbReference>
<evidence type="ECO:0000313" key="5">
    <source>
        <dbReference type="Proteomes" id="UP000007364"/>
    </source>
</evidence>
<feature type="domain" description="Signal transduction histidine kinase internal region" evidence="2">
    <location>
        <begin position="162"/>
        <end position="240"/>
    </location>
</feature>
<feature type="transmembrane region" description="Helical" evidence="1">
    <location>
        <begin position="441"/>
        <end position="460"/>
    </location>
</feature>
<dbReference type="AlphaFoldDB" id="K2PT70"/>
<feature type="domain" description="2TM" evidence="3">
    <location>
        <begin position="432"/>
        <end position="508"/>
    </location>
</feature>
<dbReference type="GO" id="GO:0016020">
    <property type="term" value="C:membrane"/>
    <property type="evidence" value="ECO:0007669"/>
    <property type="project" value="InterPro"/>
</dbReference>
<evidence type="ECO:0000256" key="1">
    <source>
        <dbReference type="SAM" id="Phobius"/>
    </source>
</evidence>
<feature type="transmembrane region" description="Helical" evidence="1">
    <location>
        <begin position="41"/>
        <end position="65"/>
    </location>
</feature>
<dbReference type="Pfam" id="PF13239">
    <property type="entry name" value="2TM"/>
    <property type="match status" value="1"/>
</dbReference>
<proteinExistence type="predicted"/>
<dbReference type="PANTHER" id="PTHR34220:SF7">
    <property type="entry name" value="SENSOR HISTIDINE KINASE YPDA"/>
    <property type="match status" value="1"/>
</dbReference>
<evidence type="ECO:0000259" key="3">
    <source>
        <dbReference type="Pfam" id="PF13239"/>
    </source>
</evidence>
<comment type="caution">
    <text evidence="4">The sequence shown here is derived from an EMBL/GenBank/DDBJ whole genome shotgun (WGS) entry which is preliminary data.</text>
</comment>
<dbReference type="InterPro" id="IPR025698">
    <property type="entry name" value="2TM_dom"/>
</dbReference>
<dbReference type="InterPro" id="IPR050640">
    <property type="entry name" value="Bact_2-comp_sensor_kinase"/>
</dbReference>
<dbReference type="EMBL" id="AMSG01000015">
    <property type="protein sequence ID" value="EKF54764.1"/>
    <property type="molecule type" value="Genomic_DNA"/>
</dbReference>
<keyword evidence="5" id="KW-1185">Reference proteome</keyword>
<feature type="transmembrane region" description="Helical" evidence="1">
    <location>
        <begin position="466"/>
        <end position="488"/>
    </location>
</feature>